<evidence type="ECO:0000313" key="2">
    <source>
        <dbReference type="EMBL" id="KAF0538221.1"/>
    </source>
</evidence>
<dbReference type="SMART" id="SM00225">
    <property type="entry name" value="BTB"/>
    <property type="match status" value="1"/>
</dbReference>
<feature type="domain" description="BTB" evidence="1">
    <location>
        <begin position="2508"/>
        <end position="2565"/>
    </location>
</feature>
<dbReference type="NCBIfam" id="NF047352">
    <property type="entry name" value="P_loop_sacsin"/>
    <property type="match status" value="1"/>
</dbReference>
<accession>A0A8H4AVV9</accession>
<gene>
    <name evidence="2" type="ORF">F8M41_008044</name>
</gene>
<organism evidence="2 3">
    <name type="scientific">Gigaspora margarita</name>
    <dbReference type="NCBI Taxonomy" id="4874"/>
    <lineage>
        <taxon>Eukaryota</taxon>
        <taxon>Fungi</taxon>
        <taxon>Fungi incertae sedis</taxon>
        <taxon>Mucoromycota</taxon>
        <taxon>Glomeromycotina</taxon>
        <taxon>Glomeromycetes</taxon>
        <taxon>Diversisporales</taxon>
        <taxon>Gigasporaceae</taxon>
        <taxon>Gigaspora</taxon>
    </lineage>
</organism>
<dbReference type="SUPFAM" id="SSF55874">
    <property type="entry name" value="ATPase domain of HSP90 chaperone/DNA topoisomerase II/histidine kinase"/>
    <property type="match status" value="2"/>
</dbReference>
<protein>
    <submittedName>
        <fullName evidence="2">Sacsin</fullName>
    </submittedName>
</protein>
<dbReference type="Pfam" id="PF00651">
    <property type="entry name" value="BTB"/>
    <property type="match status" value="1"/>
</dbReference>
<dbReference type="Pfam" id="PF25794">
    <property type="entry name" value="SACS"/>
    <property type="match status" value="2"/>
</dbReference>
<dbReference type="SUPFAM" id="SSF54695">
    <property type="entry name" value="POZ domain"/>
    <property type="match status" value="1"/>
</dbReference>
<evidence type="ECO:0000313" key="3">
    <source>
        <dbReference type="Proteomes" id="UP000439903"/>
    </source>
</evidence>
<dbReference type="OrthoDB" id="6359816at2759"/>
<dbReference type="PANTHER" id="PTHR15600:SF42">
    <property type="entry name" value="SACSIN"/>
    <property type="match status" value="1"/>
</dbReference>
<sequence>MDEENIFVPFHPDEEYTTRIKNILTEYPDGSQILKEILQNSDDAQSSEQIFILDHNTYPAKKLFDPKLGRYQGPALLSANNAIFQEKDFKSLLNLANSVKMDECDKIGVMGIGFNSIFHITDVCSFISGSSYVFIDPHSRGYCKAPTGQRGTKTNFVNHNLAMKYPDQFAPFSVALENNPLDEFYKGTIFRYPLRTDKDAAESKISSKKYQISQVREMLDTFFKIDNITSLLFLKYIEKISFYELKYGSKVPELIYEIEVINAGEIREKRMLLADNIKIKKQFEVTYQMELCQRSTKDKTEIKSKWQIISYVADIDERFNTNVRDCKFVPIVGLAARIDDVSENKGRLYCFLPLPEIEDDFSISINGCFAVSKNRRHLEVSTNEDLASDDVLLRKGLWNKYLFENVIPVAWKKFLSEVKNYVSFKQIYTLWPIPADQFSRNLDTKRCLWANLLQNVVNQLDVNLKVFRGPLDYLSINDGYFADKTFKNSPDLLKLLTKLKFPVFVDIPESIVAKLEQSTLRNHMYFITPEKVCEHLTITYMHSHVDLNDTERLLLLEYILRVKDVSKLHGLPLIPVENKTFTTFKPRCHNEFYYIANKEEHTLIDKNFMGKIVDNTIGKELLTTLYNYAKNENDINIQILSDIEFAKILNKNIMFYNIENSESLQEIKVEIKKMEWIYKIWDHLQQTDRDLSCFLDVYLLLNDTNKNNNFITLRKLGAKEKCLCNSSRIQLYKDIIPILSLLGSTFINVNILKYEKIKSYVIEVDNVIAVLSSFEVHSSFPSNLVHADLTHDQRNILTRYLGYLKCESYYTKAANVIKYIPLFTDVNSTNIINISLLIESKKDYFLLPKEDEQSYGCIISPSVFLETHNSEDLRFLLEEVLKVQRLKQEEYWKEHVIKYLNSQEIKIIDEVIKELFKRWEIISNVREELKEIEFVTTSSTMKQRPIDIFAPDEQLKVLFYSDEPFFPAEEYQTDYPKLLELGMKKLMTINDLINRIKIYTSNNHKCKTHEKSLLLLKYIDTNYQDLNNSNDSHELWNKIRTETWIPVKNSRGQHTFSKVTDCRDLLHAPFVSREMPVVDCLIRNNDLRKILGWDDNIPIDTMLKQLFWLLKEFEMEKKKETEDNINKIYEYLNNTIDNNIDFLKDKLSEVKWILNDDEIYSTDTLVFTLPNCLMTFKWVLVSKHNIKYYQRLLEKLGVKKELRTSDCLEILQNLNFRDNKFEIINILGYLSHKNEDLRGLLIPNMYNEMIAHENILYNDINNHEELVNENSNILTHSEISKELAKRLKIKNFSENFVINKIHTFDAEITALFKKTLEEFDRDEIVFREFLKNADDAGATQFCVILDDSDYRGSKSLIKEEMDCWQGPAIWLYNNKSFTEGDFKSIINVECNKKSDKIGKDGLGFVSCYNLTDLPQFISNNRIVFFDPQRKFLPDNKCGSIFYFDDYSNEDQKHVFNIFKNQFEPYLNLNGNIFELDFNDKKFEGTLFRLPLRTASSEICDKLYKIDDIKKVLENIKNNITSELIFLQNIESIEVYQKKSQHEKVKIMWKVEIIKNDPGRKSFGKKLQAFQIDIQFTEGDYLKNENWLVCSGEKTSDSNDEPLPCDTWGGVAAVILETSSSSYEKQSQNGRYYSHISLDTTGLSINLHSNNWALSPDRISLDLNKKKASQNMNILTKVLPQLHVKFYEEYLRRQQKIDFQVISRFWPFGSKISDEYGQKVLELVSQETHKIFWSPSKDGSYVSFKHCCFIDEKTPKNIINFLNENEYPTVLLDPKHLEEFEYLDIIPQKVDPQLLRSILKSNRVVLDLSNLDVSFSLLDYILGDKCYQDLEGIPLVPLFENRFGTFSRCMNYCIASPEQFKLFPNAGPDHFISIEILKREGLYKKFTDDKFLTATNIKIFDEPSIRDFLIKELDEAFELDWVPNSSLFPNQEWLNEIWKYILNSSLEPYQSFPLLEVYDKHKLVSLTNAKHKPLLVYSNCEKDTIDALTNIGIRFTTLQCNEKLKEYILALELENILSMIEKYQCQGKLSDNNKTKKILCQYFCQNLPLIHNGADKLKKLPIWPTHIVKAGNIICKSILDKNTYLIPTRPNSLQPFTFYPLRECQTYYYNTTYQLNMRKLLESLSAKKQNKLLYIKDVIFSGISIPQNMQNDYLQFLIDIFTDNDGIDEIKNHIKGLVAIPNKVFKLCYARDLFDEDIPLFKSVYEDSNLFLPSILQNNQKFKEVLKEIGFNRKVTPEIFIKCAEEIKVKFENENDLDKRKKIKNSAETAVCYFYKNHSKLNFSKSQWNKLSKIKFVPTSKKVLKVQYIYRCNNNNEKLQSFENLCLSKYKNLAWTQLSFFKTEPDGDVLKKYHTLGLPTIKTIIKHLKTIQEEVSKSNEWKQKDTNDSLLFEIIKDIYKELNSRCTIDTKELYCFKTVPLFLNSTNPFDSQSWVIASHLDIKIKNDYSSKRRSVAEYLQKYEKLLTLAGASLVEITDWFKPKPTIYSSQQLSKSIIEFLKAGKKTKFNNVLFRVKNKEFYANSSILVCLAPYFQEIFFKQEKIRYELKYEDIEPNSFNILLNWLYGEPFPQSIHSNGKVKYNDEFFQICKDLLLASKNFRLKSLKDLIEYEFAEYLKTNLAHNILIKWNKK</sequence>
<dbReference type="EMBL" id="WTPW01000184">
    <property type="protein sequence ID" value="KAF0538221.1"/>
    <property type="molecule type" value="Genomic_DNA"/>
</dbReference>
<dbReference type="InterPro" id="IPR036890">
    <property type="entry name" value="HATPase_C_sf"/>
</dbReference>
<dbReference type="InterPro" id="IPR011333">
    <property type="entry name" value="SKP1/BTB/POZ_sf"/>
</dbReference>
<dbReference type="InterPro" id="IPR052972">
    <property type="entry name" value="Sacsin_chaperone_reg"/>
</dbReference>
<dbReference type="InterPro" id="IPR058210">
    <property type="entry name" value="SACS/Nov_dom"/>
</dbReference>
<dbReference type="PANTHER" id="PTHR15600">
    <property type="entry name" value="SACSIN"/>
    <property type="match status" value="1"/>
</dbReference>
<keyword evidence="3" id="KW-1185">Reference proteome</keyword>
<dbReference type="PROSITE" id="PS50097">
    <property type="entry name" value="BTB"/>
    <property type="match status" value="1"/>
</dbReference>
<comment type="caution">
    <text evidence="2">The sequence shown here is derived from an EMBL/GenBank/DDBJ whole genome shotgun (WGS) entry which is preliminary data.</text>
</comment>
<dbReference type="InterPro" id="IPR000210">
    <property type="entry name" value="BTB/POZ_dom"/>
</dbReference>
<reference evidence="2 3" key="1">
    <citation type="journal article" date="2019" name="Environ. Microbiol.">
        <title>At the nexus of three kingdoms: the genome of the mycorrhizal fungus Gigaspora margarita provides insights into plant, endobacterial and fungal interactions.</title>
        <authorList>
            <person name="Venice F."/>
            <person name="Ghignone S."/>
            <person name="Salvioli di Fossalunga A."/>
            <person name="Amselem J."/>
            <person name="Novero M."/>
            <person name="Xianan X."/>
            <person name="Sedzielewska Toro K."/>
            <person name="Morin E."/>
            <person name="Lipzen A."/>
            <person name="Grigoriev I.V."/>
            <person name="Henrissat B."/>
            <person name="Martin F.M."/>
            <person name="Bonfante P."/>
        </authorList>
    </citation>
    <scope>NUCLEOTIDE SEQUENCE [LARGE SCALE GENOMIC DNA]</scope>
    <source>
        <strain evidence="2 3">BEG34</strain>
    </source>
</reference>
<proteinExistence type="predicted"/>
<dbReference type="Gene3D" id="3.30.710.10">
    <property type="entry name" value="Potassium Channel Kv1.1, Chain A"/>
    <property type="match status" value="1"/>
</dbReference>
<evidence type="ECO:0000259" key="1">
    <source>
        <dbReference type="PROSITE" id="PS50097"/>
    </source>
</evidence>
<dbReference type="Proteomes" id="UP000439903">
    <property type="component" value="Unassembled WGS sequence"/>
</dbReference>
<dbReference type="GO" id="GO:0030544">
    <property type="term" value="F:Hsp70 protein binding"/>
    <property type="evidence" value="ECO:0007669"/>
    <property type="project" value="TreeGrafter"/>
</dbReference>
<name>A0A8H4AVV9_GIGMA</name>